<feature type="transmembrane region" description="Helical" evidence="8">
    <location>
        <begin position="100"/>
        <end position="118"/>
    </location>
</feature>
<feature type="transmembrane region" description="Helical" evidence="8">
    <location>
        <begin position="280"/>
        <end position="299"/>
    </location>
</feature>
<feature type="transmembrane region" description="Helical" evidence="8">
    <location>
        <begin position="69"/>
        <end position="88"/>
    </location>
</feature>
<dbReference type="PROSITE" id="PS51318">
    <property type="entry name" value="TAT"/>
    <property type="match status" value="1"/>
</dbReference>
<feature type="transmembrane region" description="Helical" evidence="8">
    <location>
        <begin position="125"/>
        <end position="143"/>
    </location>
</feature>
<accession>A0A841AVH2</accession>
<evidence type="ECO:0000313" key="9">
    <source>
        <dbReference type="EMBL" id="MBB5850510.1"/>
    </source>
</evidence>
<evidence type="ECO:0000256" key="2">
    <source>
        <dbReference type="ARBA" id="ARBA00007935"/>
    </source>
</evidence>
<name>A0A841AVH2_9PSEU</name>
<evidence type="ECO:0000256" key="1">
    <source>
        <dbReference type="ARBA" id="ARBA00004651"/>
    </source>
</evidence>
<organism evidence="9 10">
    <name type="scientific">Amycolatopsis umgeniensis</name>
    <dbReference type="NCBI Taxonomy" id="336628"/>
    <lineage>
        <taxon>Bacteria</taxon>
        <taxon>Bacillati</taxon>
        <taxon>Actinomycetota</taxon>
        <taxon>Actinomycetes</taxon>
        <taxon>Pseudonocardiales</taxon>
        <taxon>Pseudonocardiaceae</taxon>
        <taxon>Amycolatopsis</taxon>
    </lineage>
</organism>
<dbReference type="Proteomes" id="UP000580861">
    <property type="component" value="Unassembled WGS sequence"/>
</dbReference>
<keyword evidence="4" id="KW-1003">Cell membrane</keyword>
<protein>
    <submittedName>
        <fullName evidence="9">Iron complex transport system permease protein</fullName>
    </submittedName>
</protein>
<comment type="subcellular location">
    <subcellularLocation>
        <location evidence="1">Cell membrane</location>
        <topology evidence="1">Multi-pass membrane protein</topology>
    </subcellularLocation>
</comment>
<dbReference type="GO" id="GO:0005886">
    <property type="term" value="C:plasma membrane"/>
    <property type="evidence" value="ECO:0007669"/>
    <property type="project" value="UniProtKB-SubCell"/>
</dbReference>
<dbReference type="AlphaFoldDB" id="A0A841AVH2"/>
<evidence type="ECO:0000256" key="6">
    <source>
        <dbReference type="ARBA" id="ARBA00022989"/>
    </source>
</evidence>
<dbReference type="EMBL" id="JACHMX010000001">
    <property type="protein sequence ID" value="MBB5850510.1"/>
    <property type="molecule type" value="Genomic_DNA"/>
</dbReference>
<feature type="transmembrane region" description="Helical" evidence="8">
    <location>
        <begin position="196"/>
        <end position="220"/>
    </location>
</feature>
<feature type="transmembrane region" description="Helical" evidence="8">
    <location>
        <begin position="155"/>
        <end position="175"/>
    </location>
</feature>
<dbReference type="SUPFAM" id="SSF81345">
    <property type="entry name" value="ABC transporter involved in vitamin B12 uptake, BtuC"/>
    <property type="match status" value="1"/>
</dbReference>
<evidence type="ECO:0000256" key="5">
    <source>
        <dbReference type="ARBA" id="ARBA00022692"/>
    </source>
</evidence>
<reference evidence="9 10" key="1">
    <citation type="submission" date="2020-08" db="EMBL/GenBank/DDBJ databases">
        <title>Sequencing the genomes of 1000 actinobacteria strains.</title>
        <authorList>
            <person name="Klenk H.-P."/>
        </authorList>
    </citation>
    <scope>NUCLEOTIDE SEQUENCE [LARGE SCALE GENOMIC DNA]</scope>
    <source>
        <strain evidence="9 10">DSM 45272</strain>
    </source>
</reference>
<dbReference type="GO" id="GO:0022857">
    <property type="term" value="F:transmembrane transporter activity"/>
    <property type="evidence" value="ECO:0007669"/>
    <property type="project" value="InterPro"/>
</dbReference>
<dbReference type="Pfam" id="PF01032">
    <property type="entry name" value="FecCD"/>
    <property type="match status" value="1"/>
</dbReference>
<dbReference type="PANTHER" id="PTHR30472:SF1">
    <property type="entry name" value="FE(3+) DICITRATE TRANSPORT SYSTEM PERMEASE PROTEIN FECC-RELATED"/>
    <property type="match status" value="1"/>
</dbReference>
<dbReference type="Gene3D" id="1.10.3470.10">
    <property type="entry name" value="ABC transporter involved in vitamin B12 uptake, BtuC"/>
    <property type="match status" value="1"/>
</dbReference>
<dbReference type="InterPro" id="IPR000522">
    <property type="entry name" value="ABC_transptr_permease_BtuC"/>
</dbReference>
<evidence type="ECO:0000313" key="10">
    <source>
        <dbReference type="Proteomes" id="UP000580861"/>
    </source>
</evidence>
<evidence type="ECO:0000256" key="3">
    <source>
        <dbReference type="ARBA" id="ARBA00022448"/>
    </source>
</evidence>
<keyword evidence="10" id="KW-1185">Reference proteome</keyword>
<comment type="caution">
    <text evidence="9">The sequence shown here is derived from an EMBL/GenBank/DDBJ whole genome shotgun (WGS) entry which is preliminary data.</text>
</comment>
<feature type="transmembrane region" description="Helical" evidence="8">
    <location>
        <begin position="240"/>
        <end position="268"/>
    </location>
</feature>
<dbReference type="CDD" id="cd06550">
    <property type="entry name" value="TM_ABC_iron-siderophores_like"/>
    <property type="match status" value="1"/>
</dbReference>
<sequence>MSVRATPRMSRRRVLALGAAVAAVALVVLTSLALGSRGIAPDTVLRALFSSGGGYDAAVVLTDRLPRTVLGLLIGAALGAAGAVMQGLTRNPLADPGILGVQHGAACGVVFGLLFLGVTDLTGYFWLALAGSAVATLLVYGVANRANATDAGLSLVLAGAALSALFASVLTLVLVRDQTLYAHYRFWTVGQLTGRADVLAELSLLAAPGLVAALFAGRYLDILTLGDDAARGLGVHPGRARWAIAAIGVYLCAVATAGTGPIAFVGLIGAHLARLLAGPGYRWLVPLSMACGAVVLLGADTVGRLAPGNGEIEAGITAAVVGAPFFLVLAKTRRAVRL</sequence>
<evidence type="ECO:0000256" key="4">
    <source>
        <dbReference type="ARBA" id="ARBA00022475"/>
    </source>
</evidence>
<dbReference type="RefSeq" id="WP_221470998.1">
    <property type="nucleotide sequence ID" value="NZ_JACHMX010000001.1"/>
</dbReference>
<evidence type="ECO:0000256" key="7">
    <source>
        <dbReference type="ARBA" id="ARBA00023136"/>
    </source>
</evidence>
<keyword evidence="6 8" id="KW-1133">Transmembrane helix</keyword>
<proteinExistence type="inferred from homology"/>
<feature type="transmembrane region" description="Helical" evidence="8">
    <location>
        <begin position="43"/>
        <end position="62"/>
    </location>
</feature>
<gene>
    <name evidence="9" type="ORF">HDA45_000597</name>
</gene>
<dbReference type="InterPro" id="IPR037294">
    <property type="entry name" value="ABC_BtuC-like"/>
</dbReference>
<keyword evidence="7 8" id="KW-0472">Membrane</keyword>
<keyword evidence="3" id="KW-0813">Transport</keyword>
<dbReference type="GO" id="GO:0033214">
    <property type="term" value="P:siderophore-iron import into cell"/>
    <property type="evidence" value="ECO:0007669"/>
    <property type="project" value="TreeGrafter"/>
</dbReference>
<comment type="similarity">
    <text evidence="2">Belongs to the binding-protein-dependent transport system permease family. FecCD subfamily.</text>
</comment>
<keyword evidence="5 8" id="KW-0812">Transmembrane</keyword>
<dbReference type="InterPro" id="IPR006311">
    <property type="entry name" value="TAT_signal"/>
</dbReference>
<dbReference type="PANTHER" id="PTHR30472">
    <property type="entry name" value="FERRIC ENTEROBACTIN TRANSPORT SYSTEM PERMEASE PROTEIN"/>
    <property type="match status" value="1"/>
</dbReference>
<evidence type="ECO:0000256" key="8">
    <source>
        <dbReference type="SAM" id="Phobius"/>
    </source>
</evidence>
<feature type="transmembrane region" description="Helical" evidence="8">
    <location>
        <begin position="311"/>
        <end position="330"/>
    </location>
</feature>